<dbReference type="CDD" id="cd00858">
    <property type="entry name" value="GlyRS_anticodon"/>
    <property type="match status" value="1"/>
</dbReference>
<dbReference type="GO" id="GO:0004820">
    <property type="term" value="F:glycine-tRNA ligase activity"/>
    <property type="evidence" value="ECO:0007669"/>
    <property type="project" value="UniProtKB-EC"/>
</dbReference>
<dbReference type="HAMAP" id="MF_00253_B">
    <property type="entry name" value="Gly_tRNA_synth_B"/>
    <property type="match status" value="1"/>
</dbReference>
<keyword evidence="8 10" id="KW-0030">Aminoacyl-tRNA synthetase</keyword>
<gene>
    <name evidence="10" type="ORF">ALOHA_HF4000APKG10K24ctg1g20</name>
</gene>
<dbReference type="Pfam" id="PF03129">
    <property type="entry name" value="HGTP_anticodon"/>
    <property type="match status" value="1"/>
</dbReference>
<dbReference type="NCBIfam" id="TIGR00389">
    <property type="entry name" value="glyS_dimeric"/>
    <property type="match status" value="1"/>
</dbReference>
<dbReference type="FunFam" id="3.40.50.800:FF:000002">
    <property type="entry name" value="Glycine--tRNA ligase"/>
    <property type="match status" value="1"/>
</dbReference>
<organism evidence="10">
    <name type="scientific">uncultured marine microorganism HF4000_APKG10K24</name>
    <dbReference type="NCBI Taxonomy" id="455562"/>
    <lineage>
        <taxon>unclassified sequences</taxon>
        <taxon>environmental samples</taxon>
    </lineage>
</organism>
<dbReference type="NCBIfam" id="NF003211">
    <property type="entry name" value="PRK04173.1"/>
    <property type="match status" value="1"/>
</dbReference>
<dbReference type="SUPFAM" id="SSF52954">
    <property type="entry name" value="Class II aaRS ABD-related"/>
    <property type="match status" value="1"/>
</dbReference>
<dbReference type="GO" id="GO:0005524">
    <property type="term" value="F:ATP binding"/>
    <property type="evidence" value="ECO:0007669"/>
    <property type="project" value="UniProtKB-KW"/>
</dbReference>
<dbReference type="PANTHER" id="PTHR10745:SF8">
    <property type="entry name" value="DNA POLYMERASE SUBUNIT GAMMA-2, MITOCHONDRIAL"/>
    <property type="match status" value="1"/>
</dbReference>
<keyword evidence="6" id="KW-0067">ATP-binding</keyword>
<dbReference type="Gene3D" id="3.30.930.10">
    <property type="entry name" value="Bira Bifunctional Protein, Domain 2"/>
    <property type="match status" value="1"/>
</dbReference>
<dbReference type="PROSITE" id="PS50862">
    <property type="entry name" value="AA_TRNA_LIGASE_II"/>
    <property type="match status" value="1"/>
</dbReference>
<dbReference type="InterPro" id="IPR045864">
    <property type="entry name" value="aa-tRNA-synth_II/BPL/LPL"/>
</dbReference>
<dbReference type="Gene3D" id="3.40.50.800">
    <property type="entry name" value="Anticodon-binding domain"/>
    <property type="match status" value="1"/>
</dbReference>
<name>B3TCI0_9ZZZZ</name>
<dbReference type="SUPFAM" id="SSF55681">
    <property type="entry name" value="Class II aaRS and biotin synthetases"/>
    <property type="match status" value="1"/>
</dbReference>
<evidence type="ECO:0000256" key="6">
    <source>
        <dbReference type="ARBA" id="ARBA00022840"/>
    </source>
</evidence>
<keyword evidence="7" id="KW-0648">Protein biosynthesis</keyword>
<evidence type="ECO:0000256" key="5">
    <source>
        <dbReference type="ARBA" id="ARBA00022741"/>
    </source>
</evidence>
<evidence type="ECO:0000256" key="4">
    <source>
        <dbReference type="ARBA" id="ARBA00022598"/>
    </source>
</evidence>
<evidence type="ECO:0000313" key="10">
    <source>
        <dbReference type="EMBL" id="ABZ10289.1"/>
    </source>
</evidence>
<keyword evidence="3" id="KW-0963">Cytoplasm</keyword>
<evidence type="ECO:0000259" key="9">
    <source>
        <dbReference type="PROSITE" id="PS50862"/>
    </source>
</evidence>
<comment type="similarity">
    <text evidence="1">Belongs to the class-II aminoacyl-tRNA synthetase family.</text>
</comment>
<dbReference type="InterPro" id="IPR006195">
    <property type="entry name" value="aa-tRNA-synth_II"/>
</dbReference>
<dbReference type="PRINTS" id="PR01043">
    <property type="entry name" value="TRNASYNTHGLY"/>
</dbReference>
<evidence type="ECO:0000256" key="1">
    <source>
        <dbReference type="ARBA" id="ARBA00008226"/>
    </source>
</evidence>
<dbReference type="EC" id="6.1.1.14" evidence="2"/>
<keyword evidence="4" id="KW-0436">Ligase</keyword>
<dbReference type="InterPro" id="IPR004154">
    <property type="entry name" value="Anticodon-bd"/>
</dbReference>
<dbReference type="InterPro" id="IPR002314">
    <property type="entry name" value="aa-tRNA-synt_IIb"/>
</dbReference>
<dbReference type="InterPro" id="IPR033731">
    <property type="entry name" value="GlyRS-like_core"/>
</dbReference>
<dbReference type="InterPro" id="IPR022961">
    <property type="entry name" value="Gly_tRNA_ligase_bac"/>
</dbReference>
<evidence type="ECO:0000256" key="8">
    <source>
        <dbReference type="ARBA" id="ARBA00023146"/>
    </source>
</evidence>
<evidence type="ECO:0000256" key="7">
    <source>
        <dbReference type="ARBA" id="ARBA00022917"/>
    </source>
</evidence>
<proteinExistence type="inferred from homology"/>
<dbReference type="InterPro" id="IPR036621">
    <property type="entry name" value="Anticodon-bd_dom_sf"/>
</dbReference>
<dbReference type="InterPro" id="IPR027031">
    <property type="entry name" value="Gly-tRNA_synthase/POLG2"/>
</dbReference>
<dbReference type="EMBL" id="EU016671">
    <property type="protein sequence ID" value="ABZ10289.1"/>
    <property type="molecule type" value="Genomic_DNA"/>
</dbReference>
<dbReference type="Pfam" id="PF00587">
    <property type="entry name" value="tRNA-synt_2b"/>
    <property type="match status" value="1"/>
</dbReference>
<evidence type="ECO:0000256" key="3">
    <source>
        <dbReference type="ARBA" id="ARBA00022490"/>
    </source>
</evidence>
<dbReference type="GO" id="GO:0044281">
    <property type="term" value="P:small molecule metabolic process"/>
    <property type="evidence" value="ECO:0007669"/>
    <property type="project" value="UniProtKB-ARBA"/>
</dbReference>
<dbReference type="InterPro" id="IPR002315">
    <property type="entry name" value="tRNA-synt_gly"/>
</dbReference>
<evidence type="ECO:0000256" key="2">
    <source>
        <dbReference type="ARBA" id="ARBA00012829"/>
    </source>
</evidence>
<dbReference type="CDD" id="cd00774">
    <property type="entry name" value="GlyRS-like_core"/>
    <property type="match status" value="1"/>
</dbReference>
<protein>
    <recommendedName>
        <fullName evidence="2">glycine--tRNA ligase</fullName>
        <ecNumber evidence="2">6.1.1.14</ecNumber>
    </recommendedName>
</protein>
<feature type="domain" description="Aminoacyl-transfer RNA synthetases class-II family profile" evidence="9">
    <location>
        <begin position="2"/>
        <end position="342"/>
    </location>
</feature>
<keyword evidence="5" id="KW-0547">Nucleotide-binding</keyword>
<dbReference type="PANTHER" id="PTHR10745">
    <property type="entry name" value="GLYCYL-TRNA SYNTHETASE/DNA POLYMERASE SUBUNIT GAMMA-2"/>
    <property type="match status" value="1"/>
</dbReference>
<reference evidence="10" key="1">
    <citation type="journal article" date="2008" name="ISME J.">
        <title>Genomic patterns of recombination, clonal divergence and environment in marine microbial populations.</title>
        <authorList>
            <person name="Konstantinidis K.T."/>
            <person name="Delong E.F."/>
        </authorList>
    </citation>
    <scope>NUCLEOTIDE SEQUENCE</scope>
</reference>
<dbReference type="AlphaFoldDB" id="B3TCI0"/>
<sequence length="439" mass="50883">MDKILSLSKRRGFVFQSSEIYGGLASTWDYGPLGVELKRNVKEAWWRSVILERDDMVGLDAAILMDPKVWVASGHVENFSDPLVQCRSCNMRFRTDDLTSEACPSCGGELADPRQFNLMFKTFMGPVEDTASEIWMRPETAQGIFVNFPNVVNSTRKKLPFGIGQIGKAFRNEITPGNFTFRTREFEQMEIEFFVKPGTDEEWLQTWVQERFDWYVAHGIRRENLRLRKHESNELAHYAKDCYDIEYRFPWGWAELEGIASRTDFDLRQHQEASGQDMTYFDDSVEEGQDQRYLPYVIEPSGGVDRAVLAFWLDSYDEEPDPASKSSDAVRVVLHLHRELAPVTVAALPLSRNEKLTPTAREVYAKLRKHFNTQYDDAQSIGRRYRRQDEIGTPYCVTIDFDTLEDHQVTIRDRDTMSQSRIPITDLVDVLKDKLEHGW</sequence>
<accession>B3TCI0</accession>